<keyword evidence="2" id="KW-1185">Reference proteome</keyword>
<dbReference type="KEGG" id="abas:ACPOL_5273"/>
<name>A0A2Z5G777_9BACT</name>
<proteinExistence type="predicted"/>
<organism evidence="1 2">
    <name type="scientific">Acidisarcina polymorpha</name>
    <dbReference type="NCBI Taxonomy" id="2211140"/>
    <lineage>
        <taxon>Bacteria</taxon>
        <taxon>Pseudomonadati</taxon>
        <taxon>Acidobacteriota</taxon>
        <taxon>Terriglobia</taxon>
        <taxon>Terriglobales</taxon>
        <taxon>Acidobacteriaceae</taxon>
        <taxon>Acidisarcina</taxon>
    </lineage>
</organism>
<evidence type="ECO:0000313" key="1">
    <source>
        <dbReference type="EMBL" id="AXC14525.1"/>
    </source>
</evidence>
<gene>
    <name evidence="1" type="ORF">ACPOL_5273</name>
</gene>
<dbReference type="EMBL" id="CP030840">
    <property type="protein sequence ID" value="AXC14525.1"/>
    <property type="molecule type" value="Genomic_DNA"/>
</dbReference>
<accession>A0A2Z5G777</accession>
<evidence type="ECO:0000313" key="2">
    <source>
        <dbReference type="Proteomes" id="UP000253606"/>
    </source>
</evidence>
<reference evidence="1 2" key="1">
    <citation type="journal article" date="2018" name="Front. Microbiol.">
        <title>Hydrolytic Capabilities as a Key to Environmental Success: Chitinolytic and Cellulolytic Acidobacteria From Acidic Sub-arctic Soils and Boreal Peatlands.</title>
        <authorList>
            <person name="Belova S.E."/>
            <person name="Ravin N.V."/>
            <person name="Pankratov T.A."/>
            <person name="Rakitin A.L."/>
            <person name="Ivanova A.A."/>
            <person name="Beletsky A.V."/>
            <person name="Mardanov A.V."/>
            <person name="Sinninghe Damste J.S."/>
            <person name="Dedysh S.N."/>
        </authorList>
    </citation>
    <scope>NUCLEOTIDE SEQUENCE [LARGE SCALE GENOMIC DNA]</scope>
    <source>
        <strain evidence="1 2">SBC82</strain>
    </source>
</reference>
<protein>
    <submittedName>
        <fullName evidence="1">Uncharacterized protein</fullName>
    </submittedName>
</protein>
<sequence>MSLIIAAYYKQFKRSTLARLIAREYTAAKWNVKIADLLLQAVTHSTGKIQ</sequence>
<dbReference type="RefSeq" id="WP_161557539.1">
    <property type="nucleotide sequence ID" value="NZ_CP030840.1"/>
</dbReference>
<dbReference type="AlphaFoldDB" id="A0A2Z5G777"/>
<dbReference type="Proteomes" id="UP000253606">
    <property type="component" value="Chromosome"/>
</dbReference>